<feature type="domain" description="Lantibiotic dehydratase N-terminal" evidence="1">
    <location>
        <begin position="256"/>
        <end position="584"/>
    </location>
</feature>
<proteinExistence type="predicted"/>
<reference evidence="4 6" key="2">
    <citation type="submission" date="2018-06" db="EMBL/GenBank/DDBJ databases">
        <authorList>
            <consortium name="Pathogen Informatics"/>
            <person name="Doyle S."/>
        </authorList>
    </citation>
    <scope>NUCLEOTIDE SEQUENCE [LARGE SCALE GENOMIC DNA]</scope>
    <source>
        <strain evidence="4 6">NCTC11212</strain>
    </source>
</reference>
<evidence type="ECO:0000259" key="2">
    <source>
        <dbReference type="Pfam" id="PF14028"/>
    </source>
</evidence>
<dbReference type="Pfam" id="PF14028">
    <property type="entry name" value="Lant_dehydr_C"/>
    <property type="match status" value="1"/>
</dbReference>
<dbReference type="EMBL" id="UAVR01000024">
    <property type="protein sequence ID" value="SQA92738.1"/>
    <property type="molecule type" value="Genomic_DNA"/>
</dbReference>
<dbReference type="NCBIfam" id="TIGR03891">
    <property type="entry name" value="thiopep_ocin"/>
    <property type="match status" value="1"/>
</dbReference>
<evidence type="ECO:0000313" key="5">
    <source>
        <dbReference type="Proteomes" id="UP000190669"/>
    </source>
</evidence>
<dbReference type="InterPro" id="IPR023809">
    <property type="entry name" value="Thiopep_bacteriocin_synth_dom"/>
</dbReference>
<evidence type="ECO:0000313" key="6">
    <source>
        <dbReference type="Proteomes" id="UP000251937"/>
    </source>
</evidence>
<dbReference type="Pfam" id="PF04738">
    <property type="entry name" value="Lant_dehydr_N"/>
    <property type="match status" value="2"/>
</dbReference>
<name>A0AAX2ISH9_9FLAO</name>
<dbReference type="EMBL" id="FUZE01000037">
    <property type="protein sequence ID" value="SKC11926.1"/>
    <property type="molecule type" value="Genomic_DNA"/>
</dbReference>
<organism evidence="4 6">
    <name type="scientific">Chryseobacterium balustinum</name>
    <dbReference type="NCBI Taxonomy" id="246"/>
    <lineage>
        <taxon>Bacteria</taxon>
        <taxon>Pseudomonadati</taxon>
        <taxon>Bacteroidota</taxon>
        <taxon>Flavobacteriia</taxon>
        <taxon>Flavobacteriales</taxon>
        <taxon>Weeksellaceae</taxon>
        <taxon>Chryseobacterium group</taxon>
        <taxon>Chryseobacterium</taxon>
    </lineage>
</organism>
<evidence type="ECO:0000259" key="1">
    <source>
        <dbReference type="Pfam" id="PF04738"/>
    </source>
</evidence>
<dbReference type="RefSeq" id="WP_164463389.1">
    <property type="nucleotide sequence ID" value="NZ_CP033934.1"/>
</dbReference>
<accession>A0AAX2ISH9</accession>
<dbReference type="AlphaFoldDB" id="A0AAX2ISH9"/>
<feature type="domain" description="Thiopeptide-type bacteriocin biosynthesis" evidence="2">
    <location>
        <begin position="700"/>
        <end position="933"/>
    </location>
</feature>
<protein>
    <submittedName>
        <fullName evidence="3 4">Thiopeptide-type bacteriocin biosynthesis domain</fullName>
    </submittedName>
</protein>
<dbReference type="Proteomes" id="UP000190669">
    <property type="component" value="Unassembled WGS sequence"/>
</dbReference>
<dbReference type="Proteomes" id="UP000251937">
    <property type="component" value="Unassembled WGS sequence"/>
</dbReference>
<evidence type="ECO:0000313" key="4">
    <source>
        <dbReference type="EMBL" id="SQA92738.1"/>
    </source>
</evidence>
<sequence>MFEYFNTAVVRAANLPIQNFEKSKGDIVKFYKESKLFQTAILIASKSLYEDIEKGKVEKYKKSLTKYFNRSHFNAVPFGLFSSVDLLRCNTEETFLSKKNNYFQLDVLWDHHFLSKVKFSQNDLSWPDNSLYFSNPSLNKYFGDKINFVKTKLTQEGILYEEYASVDDDENLGWLVDFFKNGKTVIEFIEELAKSGFGEEEVTGFLIEVIESGILINDFLFTPYENSISKSVGKKYGILGNCTLNSENAIEQFKAQYLKTLDEIKKDFEVDNKNYFSITSFSQESGVINQNVLKKVERYISFSISLNKNKTPVKNRLQKFGNDYYHLFCDGYTPLGKVFDLNYGAEYEDKTASQTTGTLMHSKILEKVFSSKKSIDLYSKDFTVDISEIELPSTFGVMYEMLKCNKTGKELIFMKSLGGASSIPMLTRFQTKTGELLREISDFEQSIYDKTVFAEINYLPQTRAKNIYAKEQYYKYSIAINTLPTANNIPLNDLFINFDGNKFNLYSKTLNKIVIPKITSAIDYSNCSNDLYKFLCDLQFQNGEIYSTNFDFNNQQNVFTEYIPRIFLDDEILLSPAQMLLTFGSYKDFDDFKIKLLVQIESHNFSSHILIPDQKGYSVIGLSDEELKVLYDQLLEKRLFYIKEHIYDFYLPIVEDDDSQSYCHEIITCVKNLNVKENVISAPKVFHNEYPINSAIVSEWFFIELYCKKSSENDILSYYKENLSKTDQFFFVRYNFPKNHIRLRLKTSNIDVIKENILIAQNLKSELLVYDYKICTYNQEINRYGGYQYMELAERFFYIDSKDYLDKFIFDKMDIDERVYAISKIVNYCNIFNLSLDNMLQLCEINIQSFSREFNFNSDMRKAFNKEYSELKNQIVVNSNLLQDFNLDTDSISGISNLYKYTSDLIHMSLNRSFDSKQRFNEFKSYYFTKQYLNKVKFKKK</sequence>
<reference evidence="3 5" key="1">
    <citation type="submission" date="2017-02" db="EMBL/GenBank/DDBJ databases">
        <authorList>
            <person name="Varghese N."/>
            <person name="Submissions S."/>
        </authorList>
    </citation>
    <scope>NUCLEOTIDE SEQUENCE [LARGE SCALE GENOMIC DNA]</scope>
    <source>
        <strain evidence="3 5">DSM 16775</strain>
    </source>
</reference>
<dbReference type="InterPro" id="IPR006827">
    <property type="entry name" value="Lant_deHydtase_N"/>
</dbReference>
<gene>
    <name evidence="4" type="ORF">NCTC11212_04256</name>
    <name evidence="3" type="ORF">SAMN05421800_13713</name>
</gene>
<keyword evidence="5" id="KW-1185">Reference proteome</keyword>
<evidence type="ECO:0000313" key="3">
    <source>
        <dbReference type="EMBL" id="SKC11926.1"/>
    </source>
</evidence>
<comment type="caution">
    <text evidence="4">The sequence shown here is derived from an EMBL/GenBank/DDBJ whole genome shotgun (WGS) entry which is preliminary data.</text>
</comment>
<feature type="domain" description="Lantibiotic dehydratase N-terminal" evidence="1">
    <location>
        <begin position="35"/>
        <end position="219"/>
    </location>
</feature>